<protein>
    <submittedName>
        <fullName evidence="1">Uncharacterized protein</fullName>
    </submittedName>
</protein>
<accession>A0A564Y6F2</accession>
<evidence type="ECO:0000313" key="2">
    <source>
        <dbReference type="EMBL" id="VUZ42824.1"/>
    </source>
</evidence>
<dbReference type="EMBL" id="CABIJS010000110">
    <property type="protein sequence ID" value="VUZ42824.1"/>
    <property type="molecule type" value="Genomic_DNA"/>
</dbReference>
<reference evidence="1 3" key="1">
    <citation type="submission" date="2019-07" db="EMBL/GenBank/DDBJ databases">
        <authorList>
            <person name="Jastrzebski P J."/>
            <person name="Paukszto L."/>
            <person name="Jastrzebski P J."/>
        </authorList>
    </citation>
    <scope>NUCLEOTIDE SEQUENCE [LARGE SCALE GENOMIC DNA]</scope>
    <source>
        <strain evidence="1 3">WMS-il1</strain>
    </source>
</reference>
<dbReference type="EMBL" id="CABIJS010000110">
    <property type="protein sequence ID" value="VUZ42821.1"/>
    <property type="molecule type" value="Genomic_DNA"/>
</dbReference>
<name>A0A564Y6F2_HYMDI</name>
<gene>
    <name evidence="1" type="ORF">WMSIL1_LOCUS3471</name>
    <name evidence="2" type="ORF">WMSIL1_LOCUS3472</name>
</gene>
<sequence length="76" mass="8985">FYSIYSPSTSITHSIRVPKLLTTSFRQIRWYFLMSSISRIIAPAREKDLVLWRCLLTYFSTTPHLPRLLRLATSHK</sequence>
<dbReference type="AlphaFoldDB" id="A0A564Y6F2"/>
<keyword evidence="3" id="KW-1185">Reference proteome</keyword>
<feature type="non-terminal residue" evidence="1">
    <location>
        <position position="1"/>
    </location>
</feature>
<dbReference type="Proteomes" id="UP000321570">
    <property type="component" value="Unassembled WGS sequence"/>
</dbReference>
<organism evidence="1 3">
    <name type="scientific">Hymenolepis diminuta</name>
    <name type="common">Rat tapeworm</name>
    <dbReference type="NCBI Taxonomy" id="6216"/>
    <lineage>
        <taxon>Eukaryota</taxon>
        <taxon>Metazoa</taxon>
        <taxon>Spiralia</taxon>
        <taxon>Lophotrochozoa</taxon>
        <taxon>Platyhelminthes</taxon>
        <taxon>Cestoda</taxon>
        <taxon>Eucestoda</taxon>
        <taxon>Cyclophyllidea</taxon>
        <taxon>Hymenolepididae</taxon>
        <taxon>Hymenolepis</taxon>
    </lineage>
</organism>
<proteinExistence type="predicted"/>
<evidence type="ECO:0000313" key="3">
    <source>
        <dbReference type="Proteomes" id="UP000321570"/>
    </source>
</evidence>
<evidence type="ECO:0000313" key="1">
    <source>
        <dbReference type="EMBL" id="VUZ42821.1"/>
    </source>
</evidence>